<evidence type="ECO:0000313" key="2">
    <source>
        <dbReference type="EMBL" id="RWZ78897.1"/>
    </source>
</evidence>
<evidence type="ECO:0000259" key="1">
    <source>
        <dbReference type="PROSITE" id="PS51063"/>
    </source>
</evidence>
<feature type="domain" description="HTH crp-type" evidence="1">
    <location>
        <begin position="1"/>
        <end position="66"/>
    </location>
</feature>
<dbReference type="Pfam" id="PF13545">
    <property type="entry name" value="HTH_Crp_2"/>
    <property type="match status" value="1"/>
</dbReference>
<gene>
    <name evidence="2" type="ORF">EOT05_04085</name>
</gene>
<accession>A0A4V1J7J4</accession>
<protein>
    <recommendedName>
        <fullName evidence="1">HTH crp-type domain-containing protein</fullName>
    </recommendedName>
</protein>
<dbReference type="SUPFAM" id="SSF46785">
    <property type="entry name" value="Winged helix' DNA-binding domain"/>
    <property type="match status" value="1"/>
</dbReference>
<dbReference type="EMBL" id="SCKX01000001">
    <property type="protein sequence ID" value="RWZ78897.1"/>
    <property type="molecule type" value="Genomic_DNA"/>
</dbReference>
<dbReference type="AlphaFoldDB" id="A0A4V1J7J4"/>
<dbReference type="SMART" id="SM00419">
    <property type="entry name" value="HTH_CRP"/>
    <property type="match status" value="1"/>
</dbReference>
<dbReference type="GO" id="GO:0006355">
    <property type="term" value="P:regulation of DNA-templated transcription"/>
    <property type="evidence" value="ECO:0007669"/>
    <property type="project" value="InterPro"/>
</dbReference>
<dbReference type="Gene3D" id="1.10.10.10">
    <property type="entry name" value="Winged helix-like DNA-binding domain superfamily/Winged helix DNA-binding domain"/>
    <property type="match status" value="1"/>
</dbReference>
<sequence length="85" mass="9780">MFRHLALTHGLELKKDLMKISIPLTQQDLANFTGLTRETVALELNKLVEMGMVSVEKKQYVINTKKVNDVITDEYNPGIFIQEKF</sequence>
<keyword evidence="3" id="KW-1185">Reference proteome</keyword>
<dbReference type="PROSITE" id="PS51063">
    <property type="entry name" value="HTH_CRP_2"/>
    <property type="match status" value="1"/>
</dbReference>
<organism evidence="2 3">
    <name type="scientific">Candidatus Microsaccharimonas sossegonensis</name>
    <dbReference type="NCBI Taxonomy" id="2506948"/>
    <lineage>
        <taxon>Bacteria</taxon>
        <taxon>Candidatus Saccharimonadota</taxon>
        <taxon>Candidatus Saccharimonadia</taxon>
        <taxon>Candidatus Saccharimonadales</taxon>
        <taxon>Candidatus Saccharimonadaceae</taxon>
        <taxon>Candidatus Microsaccharimonas</taxon>
    </lineage>
</organism>
<dbReference type="InterPro" id="IPR036388">
    <property type="entry name" value="WH-like_DNA-bd_sf"/>
</dbReference>
<proteinExistence type="predicted"/>
<comment type="caution">
    <text evidence="2">The sequence shown here is derived from an EMBL/GenBank/DDBJ whole genome shotgun (WGS) entry which is preliminary data.</text>
</comment>
<dbReference type="Proteomes" id="UP000289257">
    <property type="component" value="Unassembled WGS sequence"/>
</dbReference>
<dbReference type="InterPro" id="IPR012318">
    <property type="entry name" value="HTH_CRP"/>
</dbReference>
<reference evidence="2" key="1">
    <citation type="submission" date="2019-01" db="EMBL/GenBank/DDBJ databases">
        <title>Genomic signatures and co-occurrence patterns of the ultra-small Saccharimodia (Patescibacteria phylum) suggest a symbiotic lifestyle.</title>
        <authorList>
            <person name="Lemos L."/>
            <person name="Medeiros J."/>
            <person name="Andreote F."/>
            <person name="Fernandes G."/>
            <person name="Varani A."/>
            <person name="Oliveira G."/>
            <person name="Pylro V."/>
        </authorList>
    </citation>
    <scope>NUCLEOTIDE SEQUENCE [LARGE SCALE GENOMIC DNA]</scope>
    <source>
        <strain evidence="2">AMD02</strain>
    </source>
</reference>
<dbReference type="InterPro" id="IPR036390">
    <property type="entry name" value="WH_DNA-bd_sf"/>
</dbReference>
<dbReference type="PRINTS" id="PR00034">
    <property type="entry name" value="HTHCRP"/>
</dbReference>
<dbReference type="GO" id="GO:0003677">
    <property type="term" value="F:DNA binding"/>
    <property type="evidence" value="ECO:0007669"/>
    <property type="project" value="InterPro"/>
</dbReference>
<name>A0A4V1J7J4_9BACT</name>
<evidence type="ECO:0000313" key="3">
    <source>
        <dbReference type="Proteomes" id="UP000289257"/>
    </source>
</evidence>